<evidence type="ECO:0000313" key="1">
    <source>
        <dbReference type="EMBL" id="PKI73235.1"/>
    </source>
</evidence>
<name>A0A2I0KXN2_PUNGR</name>
<evidence type="ECO:0000313" key="2">
    <source>
        <dbReference type="Proteomes" id="UP000233551"/>
    </source>
</evidence>
<dbReference type="EMBL" id="PGOL01000281">
    <property type="protein sequence ID" value="PKI73235.1"/>
    <property type="molecule type" value="Genomic_DNA"/>
</dbReference>
<dbReference type="Proteomes" id="UP000233551">
    <property type="component" value="Unassembled WGS sequence"/>
</dbReference>
<proteinExistence type="predicted"/>
<reference evidence="1 2" key="1">
    <citation type="submission" date="2017-11" db="EMBL/GenBank/DDBJ databases">
        <title>De-novo sequencing of pomegranate (Punica granatum L.) genome.</title>
        <authorList>
            <person name="Akparov Z."/>
            <person name="Amiraslanov A."/>
            <person name="Hajiyeva S."/>
            <person name="Abbasov M."/>
            <person name="Kaur K."/>
            <person name="Hamwieh A."/>
            <person name="Solovyev V."/>
            <person name="Salamov A."/>
            <person name="Braich B."/>
            <person name="Kosarev P."/>
            <person name="Mahmoud A."/>
            <person name="Hajiyev E."/>
            <person name="Babayeva S."/>
            <person name="Izzatullayeva V."/>
            <person name="Mammadov A."/>
            <person name="Mammadov A."/>
            <person name="Sharifova S."/>
            <person name="Ojaghi J."/>
            <person name="Eynullazada K."/>
            <person name="Bayramov B."/>
            <person name="Abdulazimova A."/>
            <person name="Shahmuradov I."/>
        </authorList>
    </citation>
    <scope>NUCLEOTIDE SEQUENCE [LARGE SCALE GENOMIC DNA]</scope>
    <source>
        <strain evidence="2">cv. AG2017</strain>
        <tissue evidence="1">Leaf</tissue>
    </source>
</reference>
<sequence>MRALVTAAAPALAVTARARAPIRAPRTFPLCMHARACTSTSQTFVDDQLACPRLPTCPTARLCTPVYMLPRVQLTRTCTPCTQTPFQGFNRVTRLSNPSSTLSSYPEARYNILDLEKLGIDDSFGPIQFRGWFRSFDQIILDPYRTVLVAESRIVFNINALGDNL</sequence>
<dbReference type="AlphaFoldDB" id="A0A2I0KXN2"/>
<accession>A0A2I0KXN2</accession>
<protein>
    <submittedName>
        <fullName evidence="1">Uncharacterized protein</fullName>
    </submittedName>
</protein>
<gene>
    <name evidence="1" type="ORF">CRG98_006370</name>
</gene>
<keyword evidence="2" id="KW-1185">Reference proteome</keyword>
<comment type="caution">
    <text evidence="1">The sequence shown here is derived from an EMBL/GenBank/DDBJ whole genome shotgun (WGS) entry which is preliminary data.</text>
</comment>
<organism evidence="1 2">
    <name type="scientific">Punica granatum</name>
    <name type="common">Pomegranate</name>
    <dbReference type="NCBI Taxonomy" id="22663"/>
    <lineage>
        <taxon>Eukaryota</taxon>
        <taxon>Viridiplantae</taxon>
        <taxon>Streptophyta</taxon>
        <taxon>Embryophyta</taxon>
        <taxon>Tracheophyta</taxon>
        <taxon>Spermatophyta</taxon>
        <taxon>Magnoliopsida</taxon>
        <taxon>eudicotyledons</taxon>
        <taxon>Gunneridae</taxon>
        <taxon>Pentapetalae</taxon>
        <taxon>rosids</taxon>
        <taxon>malvids</taxon>
        <taxon>Myrtales</taxon>
        <taxon>Lythraceae</taxon>
        <taxon>Punica</taxon>
    </lineage>
</organism>